<accession>A0ABP6PXZ4</accession>
<dbReference type="PROSITE" id="PS50943">
    <property type="entry name" value="HTH_CROC1"/>
    <property type="match status" value="1"/>
</dbReference>
<name>A0ABP6PXZ4_9ACTN</name>
<dbReference type="Pfam" id="PF19054">
    <property type="entry name" value="DUF5753"/>
    <property type="match status" value="1"/>
</dbReference>
<dbReference type="Gene3D" id="1.10.260.40">
    <property type="entry name" value="lambda repressor-like DNA-binding domains"/>
    <property type="match status" value="1"/>
</dbReference>
<gene>
    <name evidence="2" type="ORF">GCM10010468_05960</name>
</gene>
<dbReference type="SUPFAM" id="SSF47413">
    <property type="entry name" value="lambda repressor-like DNA-binding domains"/>
    <property type="match status" value="1"/>
</dbReference>
<evidence type="ECO:0000259" key="1">
    <source>
        <dbReference type="PROSITE" id="PS50943"/>
    </source>
</evidence>
<proteinExistence type="predicted"/>
<dbReference type="Pfam" id="PF13560">
    <property type="entry name" value="HTH_31"/>
    <property type="match status" value="1"/>
</dbReference>
<feature type="domain" description="HTH cro/C1-type" evidence="1">
    <location>
        <begin position="22"/>
        <end position="53"/>
    </location>
</feature>
<dbReference type="EMBL" id="BAAAUV010000002">
    <property type="protein sequence ID" value="GAA3195691.1"/>
    <property type="molecule type" value="Genomic_DNA"/>
</dbReference>
<dbReference type="InterPro" id="IPR010982">
    <property type="entry name" value="Lambda_DNA-bd_dom_sf"/>
</dbReference>
<evidence type="ECO:0000313" key="2">
    <source>
        <dbReference type="EMBL" id="GAA3195691.1"/>
    </source>
</evidence>
<reference evidence="3" key="1">
    <citation type="journal article" date="2019" name="Int. J. Syst. Evol. Microbiol.">
        <title>The Global Catalogue of Microorganisms (GCM) 10K type strain sequencing project: providing services to taxonomists for standard genome sequencing and annotation.</title>
        <authorList>
            <consortium name="The Broad Institute Genomics Platform"/>
            <consortium name="The Broad Institute Genome Sequencing Center for Infectious Disease"/>
            <person name="Wu L."/>
            <person name="Ma J."/>
        </authorList>
    </citation>
    <scope>NUCLEOTIDE SEQUENCE [LARGE SCALE GENOMIC DNA]</scope>
    <source>
        <strain evidence="3">JCM 9377</strain>
    </source>
</reference>
<evidence type="ECO:0000313" key="3">
    <source>
        <dbReference type="Proteomes" id="UP001501237"/>
    </source>
</evidence>
<dbReference type="RefSeq" id="WP_344821834.1">
    <property type="nucleotide sequence ID" value="NZ_BAAAUV010000002.1"/>
</dbReference>
<organism evidence="2 3">
    <name type="scientific">Actinocorallia longicatena</name>
    <dbReference type="NCBI Taxonomy" id="111803"/>
    <lineage>
        <taxon>Bacteria</taxon>
        <taxon>Bacillati</taxon>
        <taxon>Actinomycetota</taxon>
        <taxon>Actinomycetes</taxon>
        <taxon>Streptosporangiales</taxon>
        <taxon>Thermomonosporaceae</taxon>
        <taxon>Actinocorallia</taxon>
    </lineage>
</organism>
<protein>
    <submittedName>
        <fullName evidence="2">Helix-turn-helix transcriptional regulator</fullName>
    </submittedName>
</protein>
<dbReference type="SMART" id="SM00530">
    <property type="entry name" value="HTH_XRE"/>
    <property type="match status" value="1"/>
</dbReference>
<comment type="caution">
    <text evidence="2">The sequence shown here is derived from an EMBL/GenBank/DDBJ whole genome shotgun (WGS) entry which is preliminary data.</text>
</comment>
<dbReference type="InterPro" id="IPR043917">
    <property type="entry name" value="DUF5753"/>
</dbReference>
<dbReference type="CDD" id="cd00093">
    <property type="entry name" value="HTH_XRE"/>
    <property type="match status" value="1"/>
</dbReference>
<sequence>MTTVRETLDPSSKLWHLIAVELRRQRELSGISGSKLAELLDCDRSTVSRYESGLLKLTEKHARMLDQAWGLNGLFANLIRFARKRDDEDWFVGLTDYEARASRIKMWELTLVPGLLQTPGYMRAALTAGAGLIDDLDESVARRAARQEVVFGRPRPPMISVILNWVVLQQPIGGDEVMRDQLAHLLELASRPYVSVRVLERPVGAHVGLDGSCKLLTVDDRDIAFFDAPTGGRLMRDPGEVLNIAMRFDQIGDLATASGPSFTLIERAMEAYR</sequence>
<dbReference type="Proteomes" id="UP001501237">
    <property type="component" value="Unassembled WGS sequence"/>
</dbReference>
<keyword evidence="3" id="KW-1185">Reference proteome</keyword>
<dbReference type="InterPro" id="IPR001387">
    <property type="entry name" value="Cro/C1-type_HTH"/>
</dbReference>